<reference evidence="2 3" key="1">
    <citation type="submission" date="2017-05" db="EMBL/GenBank/DDBJ databases">
        <title>Vagococcus spp. assemblies.</title>
        <authorList>
            <person name="Gulvik C.A."/>
        </authorList>
    </citation>
    <scope>NUCLEOTIDE SEQUENCE [LARGE SCALE GENOMIC DNA]</scope>
    <source>
        <strain evidence="2 3">CCUG 51432</strain>
    </source>
</reference>
<keyword evidence="1" id="KW-0472">Membrane</keyword>
<dbReference type="OrthoDB" id="2199132at2"/>
<evidence type="ECO:0000256" key="1">
    <source>
        <dbReference type="SAM" id="Phobius"/>
    </source>
</evidence>
<feature type="transmembrane region" description="Helical" evidence="1">
    <location>
        <begin position="39"/>
        <end position="60"/>
    </location>
</feature>
<feature type="transmembrane region" description="Helical" evidence="1">
    <location>
        <begin position="207"/>
        <end position="225"/>
    </location>
</feature>
<keyword evidence="1" id="KW-1133">Transmembrane helix</keyword>
<keyword evidence="3" id="KW-1185">Reference proteome</keyword>
<feature type="transmembrane region" description="Helical" evidence="1">
    <location>
        <begin position="12"/>
        <end position="33"/>
    </location>
</feature>
<keyword evidence="1" id="KW-0812">Transmembrane</keyword>
<feature type="transmembrane region" description="Helical" evidence="1">
    <location>
        <begin position="182"/>
        <end position="201"/>
    </location>
</feature>
<dbReference type="Proteomes" id="UP000287605">
    <property type="component" value="Unassembled WGS sequence"/>
</dbReference>
<evidence type="ECO:0000313" key="3">
    <source>
        <dbReference type="Proteomes" id="UP000287605"/>
    </source>
</evidence>
<name>A0A430AYG0_9ENTE</name>
<comment type="caution">
    <text evidence="2">The sequence shown here is derived from an EMBL/GenBank/DDBJ whole genome shotgun (WGS) entry which is preliminary data.</text>
</comment>
<evidence type="ECO:0000313" key="2">
    <source>
        <dbReference type="EMBL" id="RSU13076.1"/>
    </source>
</evidence>
<feature type="transmembrane region" description="Helical" evidence="1">
    <location>
        <begin position="237"/>
        <end position="254"/>
    </location>
</feature>
<dbReference type="EMBL" id="NGKA01000006">
    <property type="protein sequence ID" value="RSU13076.1"/>
    <property type="molecule type" value="Genomic_DNA"/>
</dbReference>
<organism evidence="2 3">
    <name type="scientific">Vagococcus elongatus</name>
    <dbReference type="NCBI Taxonomy" id="180344"/>
    <lineage>
        <taxon>Bacteria</taxon>
        <taxon>Bacillati</taxon>
        <taxon>Bacillota</taxon>
        <taxon>Bacilli</taxon>
        <taxon>Lactobacillales</taxon>
        <taxon>Enterococcaceae</taxon>
        <taxon>Vagococcus</taxon>
    </lineage>
</organism>
<proteinExistence type="predicted"/>
<accession>A0A430AYG0</accession>
<dbReference type="RefSeq" id="WP_126808115.1">
    <property type="nucleotide sequence ID" value="NZ_NGKA01000006.1"/>
</dbReference>
<gene>
    <name evidence="2" type="ORF">CBF29_05250</name>
</gene>
<protein>
    <submittedName>
        <fullName evidence="2">Uncharacterized protein</fullName>
    </submittedName>
</protein>
<feature type="transmembrane region" description="Helical" evidence="1">
    <location>
        <begin position="152"/>
        <end position="170"/>
    </location>
</feature>
<feature type="transmembrane region" description="Helical" evidence="1">
    <location>
        <begin position="121"/>
        <end position="140"/>
    </location>
</feature>
<dbReference type="AlphaFoldDB" id="A0A430AYG0"/>
<sequence>MNKTNNQSFNFPFILLNSVAQAIIGFLPAMLLNKTARSFSLHLLIFIGYLLLSEFFMALIRSRYQFGRRLSIQLYSVKLAVSSLLIFSYGMNTTWQFGVILASYEAFQFLFFSSNYYYPDSLLFTITQAFFKGIVLNMIVYLSDSYSFKIDLALLFVVSASVILWQTLIIQKTYSYLNRQKLFSLFSLIFMIVSVGCLYYFNIQKQLSFVTFIAAALASVIVFSLSHLMRNQKKRELFLNFSILVLLFFIYINWK</sequence>